<sequence length="372" mass="41435">MAASSDRMTKAAYLAKQMCLQDLKDDYILKLENFLIDVETSMQSQNKDRANEIFETAIDFLTQPFPDVQNMRANPSTPNWGATSVLGSLLGSPRSICERTNFHAKDFDESWTPGIEDVLLVSEKLMLQSVYSNNSVKLFTEQDDHLHSLEVNGSPLRLALIDSGPGNTWKVAVTLPSDRRIALLEVTPDSVTQLTSIQTSGLCYAITAVDTATLAVGYHDHPGIDMIDMTGRVLRRLGQSLHPRYMTVTQDGCLFMSTRDNKVAKTAVLKNEHPLPSELMDLRPTQRINYMASLERMFDEGEINADAEKIGDVRALDEDLHSHALLVVFQALLVNWHFTHSAPAGGGLPGTACELGLHTLCTCWWWSSRHFL</sequence>
<accession>A0AAE1E422</accession>
<protein>
    <submittedName>
        <fullName evidence="1">Uncharacterized protein</fullName>
    </submittedName>
</protein>
<comment type="caution">
    <text evidence="1">The sequence shown here is derived from an EMBL/GenBank/DDBJ whole genome shotgun (WGS) entry which is preliminary data.</text>
</comment>
<proteinExistence type="predicted"/>
<evidence type="ECO:0000313" key="2">
    <source>
        <dbReference type="Proteomes" id="UP001283361"/>
    </source>
</evidence>
<dbReference type="EMBL" id="JAWDGP010001267">
    <property type="protein sequence ID" value="KAK3793232.1"/>
    <property type="molecule type" value="Genomic_DNA"/>
</dbReference>
<evidence type="ECO:0000313" key="1">
    <source>
        <dbReference type="EMBL" id="KAK3793232.1"/>
    </source>
</evidence>
<reference evidence="1" key="1">
    <citation type="journal article" date="2023" name="G3 (Bethesda)">
        <title>A reference genome for the long-term kleptoplast-retaining sea slug Elysia crispata morphotype clarki.</title>
        <authorList>
            <person name="Eastman K.E."/>
            <person name="Pendleton A.L."/>
            <person name="Shaikh M.A."/>
            <person name="Suttiyut T."/>
            <person name="Ogas R."/>
            <person name="Tomko P."/>
            <person name="Gavelis G."/>
            <person name="Widhalm J.R."/>
            <person name="Wisecaver J.H."/>
        </authorList>
    </citation>
    <scope>NUCLEOTIDE SEQUENCE</scope>
    <source>
        <strain evidence="1">ECLA1</strain>
    </source>
</reference>
<dbReference type="Proteomes" id="UP001283361">
    <property type="component" value="Unassembled WGS sequence"/>
</dbReference>
<organism evidence="1 2">
    <name type="scientific">Elysia crispata</name>
    <name type="common">lettuce slug</name>
    <dbReference type="NCBI Taxonomy" id="231223"/>
    <lineage>
        <taxon>Eukaryota</taxon>
        <taxon>Metazoa</taxon>
        <taxon>Spiralia</taxon>
        <taxon>Lophotrochozoa</taxon>
        <taxon>Mollusca</taxon>
        <taxon>Gastropoda</taxon>
        <taxon>Heterobranchia</taxon>
        <taxon>Euthyneura</taxon>
        <taxon>Panpulmonata</taxon>
        <taxon>Sacoglossa</taxon>
        <taxon>Placobranchoidea</taxon>
        <taxon>Plakobranchidae</taxon>
        <taxon>Elysia</taxon>
    </lineage>
</organism>
<keyword evidence="2" id="KW-1185">Reference proteome</keyword>
<dbReference type="AlphaFoldDB" id="A0AAE1E422"/>
<name>A0AAE1E422_9GAST</name>
<gene>
    <name evidence="1" type="ORF">RRG08_049944</name>
</gene>